<evidence type="ECO:0000313" key="1">
    <source>
        <dbReference type="EMBL" id="SOC52526.1"/>
    </source>
</evidence>
<keyword evidence="2" id="KW-1185">Reference proteome</keyword>
<dbReference type="EMBL" id="OBQK01000001">
    <property type="protein sequence ID" value="SOC52526.1"/>
    <property type="molecule type" value="Genomic_DNA"/>
</dbReference>
<dbReference type="RefSeq" id="WP_170955364.1">
    <property type="nucleotide sequence ID" value="NZ_OBQK01000001.1"/>
</dbReference>
<sequence>MRTSTTMPTQTTRPRTVEVTWVPVADSTGHVTMEMRWHVEERPAVVRSAA</sequence>
<protein>
    <submittedName>
        <fullName evidence="1">Uncharacterized protein</fullName>
    </submittedName>
</protein>
<gene>
    <name evidence="1" type="ORF">SAMN05421879_101642</name>
</gene>
<evidence type="ECO:0000313" key="2">
    <source>
        <dbReference type="Proteomes" id="UP000219688"/>
    </source>
</evidence>
<dbReference type="Proteomes" id="UP000219688">
    <property type="component" value="Unassembled WGS sequence"/>
</dbReference>
<accession>A0A285VH70</accession>
<name>A0A285VH70_9MICO</name>
<reference evidence="2" key="1">
    <citation type="submission" date="2017-08" db="EMBL/GenBank/DDBJ databases">
        <authorList>
            <person name="Varghese N."/>
            <person name="Submissions S."/>
        </authorList>
    </citation>
    <scope>NUCLEOTIDE SEQUENCE [LARGE SCALE GENOMIC DNA]</scope>
    <source>
        <strain evidence="2">USBA17B2</strain>
    </source>
</reference>
<dbReference type="AlphaFoldDB" id="A0A285VH70"/>
<proteinExistence type="predicted"/>
<organism evidence="1 2">
    <name type="scientific">Ornithinimicrobium cerasi</name>
    <dbReference type="NCBI Taxonomy" id="2248773"/>
    <lineage>
        <taxon>Bacteria</taxon>
        <taxon>Bacillati</taxon>
        <taxon>Actinomycetota</taxon>
        <taxon>Actinomycetes</taxon>
        <taxon>Micrococcales</taxon>
        <taxon>Ornithinimicrobiaceae</taxon>
        <taxon>Ornithinimicrobium</taxon>
    </lineage>
</organism>